<feature type="transmembrane region" description="Helical" evidence="7">
    <location>
        <begin position="447"/>
        <end position="468"/>
    </location>
</feature>
<feature type="compositionally biased region" description="Basic and acidic residues" evidence="6">
    <location>
        <begin position="328"/>
        <end position="344"/>
    </location>
</feature>
<gene>
    <name evidence="9" type="ORF">ACJMK2_019668</name>
</gene>
<evidence type="ECO:0000256" key="1">
    <source>
        <dbReference type="ARBA" id="ARBA00004141"/>
    </source>
</evidence>
<dbReference type="GO" id="GO:0016020">
    <property type="term" value="C:membrane"/>
    <property type="evidence" value="ECO:0007669"/>
    <property type="project" value="UniProtKB-SubCell"/>
</dbReference>
<dbReference type="AlphaFoldDB" id="A0ABD3TXX4"/>
<evidence type="ECO:0008006" key="11">
    <source>
        <dbReference type="Google" id="ProtNLM"/>
    </source>
</evidence>
<feature type="chain" id="PRO_5044833786" description="Zinc transporter ZIP14" evidence="8">
    <location>
        <begin position="24"/>
        <end position="517"/>
    </location>
</feature>
<feature type="transmembrane region" description="Helical" evidence="7">
    <location>
        <begin position="421"/>
        <end position="441"/>
    </location>
</feature>
<evidence type="ECO:0000256" key="5">
    <source>
        <dbReference type="ARBA" id="ARBA00023136"/>
    </source>
</evidence>
<name>A0ABD3TXX4_SINWO</name>
<feature type="signal peptide" evidence="8">
    <location>
        <begin position="1"/>
        <end position="23"/>
    </location>
</feature>
<feature type="transmembrane region" description="Helical" evidence="7">
    <location>
        <begin position="489"/>
        <end position="510"/>
    </location>
</feature>
<proteinExistence type="inferred from homology"/>
<evidence type="ECO:0000256" key="3">
    <source>
        <dbReference type="ARBA" id="ARBA00022692"/>
    </source>
</evidence>
<feature type="region of interest" description="Disordered" evidence="6">
    <location>
        <begin position="314"/>
        <end position="352"/>
    </location>
</feature>
<feature type="transmembrane region" description="Helical" evidence="7">
    <location>
        <begin position="231"/>
        <end position="252"/>
    </location>
</feature>
<feature type="transmembrane region" description="Helical" evidence="7">
    <location>
        <begin position="195"/>
        <end position="219"/>
    </location>
</feature>
<comment type="similarity">
    <text evidence="2">Belongs to the ZIP transporter (TC 2.A.5) family.</text>
</comment>
<sequence length="517" mass="57451">MDVRFTVVYTLFTASVMLQCVYSNEDLNIQNQFPDIKLIQSWYINRLRTNFQHNSTISIATLDKVFTKLSLTNSNSCNCVNDTGCSYTEKCFLTKCLSLDAMLEASGILPLSQNISDTEVTTLSYILLHQLTNPICIVDGSQTGDMQLEQSHYRRPKSSEAWGYGILFVTIICLGSMIGIFVLPFMKKMVYKKILMFMVALAVGTLAGSAVLFLIPEAFGLVTNEVTHESYVWKSLIIIGGIYLFFMIERILKMVLDWRKEKQHLKSVKRNSKNEVYSSFNEKTPVSTVTMYKDTMILPANKSCASGISFSNGTEESSLNDTDTMENVSREDSNQNEVSNEKLNGHSHSSSQPTVAPVAWMVIVGDGVHNFIDGLSIGAAFTESILSGISVSLAVICEELPHELGDLAILLNSGMPLKKALFYNFLSACLCYLGLMLGIFLGENTMAHEWILGLAGGMFLYISLVDMLPEMNSEWESEANRKTIGQMTMLVLQNAGMLIGFGIMLVLSVYSKEISFN</sequence>
<dbReference type="PANTHER" id="PTHR12191:SF37">
    <property type="entry name" value="ZINC TRANSPORTER FOI"/>
    <property type="match status" value="1"/>
</dbReference>
<evidence type="ECO:0000313" key="10">
    <source>
        <dbReference type="Proteomes" id="UP001634394"/>
    </source>
</evidence>
<dbReference type="InterPro" id="IPR050799">
    <property type="entry name" value="ZIP_Transporter"/>
</dbReference>
<feature type="compositionally biased region" description="Polar residues" evidence="6">
    <location>
        <begin position="314"/>
        <end position="327"/>
    </location>
</feature>
<comment type="caution">
    <text evidence="9">The sequence shown here is derived from an EMBL/GenBank/DDBJ whole genome shotgun (WGS) entry which is preliminary data.</text>
</comment>
<keyword evidence="3 7" id="KW-0812">Transmembrane</keyword>
<comment type="subcellular location">
    <subcellularLocation>
        <location evidence="1">Membrane</location>
        <topology evidence="1">Multi-pass membrane protein</topology>
    </subcellularLocation>
</comment>
<dbReference type="Proteomes" id="UP001634394">
    <property type="component" value="Unassembled WGS sequence"/>
</dbReference>
<dbReference type="Pfam" id="PF02535">
    <property type="entry name" value="Zip"/>
    <property type="match status" value="1"/>
</dbReference>
<reference evidence="9 10" key="1">
    <citation type="submission" date="2024-11" db="EMBL/GenBank/DDBJ databases">
        <title>Chromosome-level genome assembly of the freshwater bivalve Anodonta woodiana.</title>
        <authorList>
            <person name="Chen X."/>
        </authorList>
    </citation>
    <scope>NUCLEOTIDE SEQUENCE [LARGE SCALE GENOMIC DNA]</scope>
    <source>
        <strain evidence="9">MN2024</strain>
        <tissue evidence="9">Gills</tissue>
    </source>
</reference>
<accession>A0ABD3TXX4</accession>
<dbReference type="EMBL" id="JBJQND010000017">
    <property type="protein sequence ID" value="KAL3841541.1"/>
    <property type="molecule type" value="Genomic_DNA"/>
</dbReference>
<evidence type="ECO:0000256" key="8">
    <source>
        <dbReference type="SAM" id="SignalP"/>
    </source>
</evidence>
<evidence type="ECO:0000256" key="2">
    <source>
        <dbReference type="ARBA" id="ARBA00006939"/>
    </source>
</evidence>
<evidence type="ECO:0000256" key="4">
    <source>
        <dbReference type="ARBA" id="ARBA00022989"/>
    </source>
</evidence>
<evidence type="ECO:0000256" key="6">
    <source>
        <dbReference type="SAM" id="MobiDB-lite"/>
    </source>
</evidence>
<organism evidence="9 10">
    <name type="scientific">Sinanodonta woodiana</name>
    <name type="common">Chinese pond mussel</name>
    <name type="synonym">Anodonta woodiana</name>
    <dbReference type="NCBI Taxonomy" id="1069815"/>
    <lineage>
        <taxon>Eukaryota</taxon>
        <taxon>Metazoa</taxon>
        <taxon>Spiralia</taxon>
        <taxon>Lophotrochozoa</taxon>
        <taxon>Mollusca</taxon>
        <taxon>Bivalvia</taxon>
        <taxon>Autobranchia</taxon>
        <taxon>Heteroconchia</taxon>
        <taxon>Palaeoheterodonta</taxon>
        <taxon>Unionida</taxon>
        <taxon>Unionoidea</taxon>
        <taxon>Unionidae</taxon>
        <taxon>Unioninae</taxon>
        <taxon>Sinanodonta</taxon>
    </lineage>
</organism>
<keyword evidence="4 7" id="KW-1133">Transmembrane helix</keyword>
<evidence type="ECO:0000256" key="7">
    <source>
        <dbReference type="SAM" id="Phobius"/>
    </source>
</evidence>
<dbReference type="PANTHER" id="PTHR12191">
    <property type="entry name" value="SOLUTE CARRIER FAMILY 39"/>
    <property type="match status" value="1"/>
</dbReference>
<feature type="transmembrane region" description="Helical" evidence="7">
    <location>
        <begin position="161"/>
        <end position="183"/>
    </location>
</feature>
<protein>
    <recommendedName>
        <fullName evidence="11">Zinc transporter ZIP14</fullName>
    </recommendedName>
</protein>
<dbReference type="InterPro" id="IPR003689">
    <property type="entry name" value="ZIP"/>
</dbReference>
<keyword evidence="8" id="KW-0732">Signal</keyword>
<evidence type="ECO:0000313" key="9">
    <source>
        <dbReference type="EMBL" id="KAL3841541.1"/>
    </source>
</evidence>
<keyword evidence="5 7" id="KW-0472">Membrane</keyword>
<keyword evidence="10" id="KW-1185">Reference proteome</keyword>